<dbReference type="AlphaFoldDB" id="A0ABD4DYW2"/>
<evidence type="ECO:0008006" key="3">
    <source>
        <dbReference type="Google" id="ProtNLM"/>
    </source>
</evidence>
<organism evidence="1 2">
    <name type="scientific">Burkholderia ubonensis</name>
    <dbReference type="NCBI Taxonomy" id="101571"/>
    <lineage>
        <taxon>Bacteria</taxon>
        <taxon>Pseudomonadati</taxon>
        <taxon>Pseudomonadota</taxon>
        <taxon>Betaproteobacteria</taxon>
        <taxon>Burkholderiales</taxon>
        <taxon>Burkholderiaceae</taxon>
        <taxon>Burkholderia</taxon>
        <taxon>Burkholderia cepacia complex</taxon>
    </lineage>
</organism>
<protein>
    <recommendedName>
        <fullName evidence="3">DUF3024 domain-containing protein</fullName>
    </recommendedName>
</protein>
<dbReference type="Proteomes" id="UP000057910">
    <property type="component" value="Unassembled WGS sequence"/>
</dbReference>
<evidence type="ECO:0000313" key="2">
    <source>
        <dbReference type="Proteomes" id="UP000057910"/>
    </source>
</evidence>
<comment type="caution">
    <text evidence="1">The sequence shown here is derived from an EMBL/GenBank/DDBJ whole genome shotgun (WGS) entry which is preliminary data.</text>
</comment>
<name>A0ABD4DYW2_9BURK</name>
<evidence type="ECO:0000313" key="1">
    <source>
        <dbReference type="EMBL" id="KVN82860.1"/>
    </source>
</evidence>
<accession>A0ABD4DYW2</accession>
<reference evidence="1 2" key="1">
    <citation type="submission" date="2015-11" db="EMBL/GenBank/DDBJ databases">
        <title>Expanding the genomic diversity of Burkholderia species for the development of highly accurate diagnostics.</title>
        <authorList>
            <person name="Sahl J."/>
            <person name="Keim P."/>
            <person name="Wagner D."/>
        </authorList>
    </citation>
    <scope>NUCLEOTIDE SEQUENCE [LARGE SCALE GENOMIC DNA]</scope>
    <source>
        <strain evidence="1 2">MSMB1585WGS</strain>
    </source>
</reference>
<sequence length="101" mass="11678">MLGKDYVTLVDMIDVRSKGDDEDALGANVNEYCVHGIANTNATIAMSRGDRLWIGMLVFDARNQVRMRYYTNVPAWMKRTPRTIQAWRDRIDSQLPIDLMR</sequence>
<dbReference type="EMBL" id="LPAD01000074">
    <property type="protein sequence ID" value="KVN82860.1"/>
    <property type="molecule type" value="Genomic_DNA"/>
</dbReference>
<gene>
    <name evidence="1" type="ORF">WJ68_17240</name>
</gene>
<proteinExistence type="predicted"/>